<evidence type="ECO:0000256" key="1">
    <source>
        <dbReference type="SAM" id="Phobius"/>
    </source>
</evidence>
<keyword evidence="1" id="KW-0472">Membrane</keyword>
<reference evidence="3" key="1">
    <citation type="journal article" date="2012" name="Science">
        <title>The Paleozoic origin of enzymatic lignin decomposition reconstructed from 31 fungal genomes.</title>
        <authorList>
            <person name="Floudas D."/>
            <person name="Binder M."/>
            <person name="Riley R."/>
            <person name="Barry K."/>
            <person name="Blanchette R.A."/>
            <person name="Henrissat B."/>
            <person name="Martinez A.T."/>
            <person name="Otillar R."/>
            <person name="Spatafora J.W."/>
            <person name="Yadav J.S."/>
            <person name="Aerts A."/>
            <person name="Benoit I."/>
            <person name="Boyd A."/>
            <person name="Carlson A."/>
            <person name="Copeland A."/>
            <person name="Coutinho P.M."/>
            <person name="de Vries R.P."/>
            <person name="Ferreira P."/>
            <person name="Findley K."/>
            <person name="Foster B."/>
            <person name="Gaskell J."/>
            <person name="Glotzer D."/>
            <person name="Gorecki P."/>
            <person name="Heitman J."/>
            <person name="Hesse C."/>
            <person name="Hori C."/>
            <person name="Igarashi K."/>
            <person name="Jurgens J.A."/>
            <person name="Kallen N."/>
            <person name="Kersten P."/>
            <person name="Kohler A."/>
            <person name="Kuees U."/>
            <person name="Kumar T.K.A."/>
            <person name="Kuo A."/>
            <person name="LaButti K."/>
            <person name="Larrondo L.F."/>
            <person name="Lindquist E."/>
            <person name="Ling A."/>
            <person name="Lombard V."/>
            <person name="Lucas S."/>
            <person name="Lundell T."/>
            <person name="Martin R."/>
            <person name="McLaughlin D.J."/>
            <person name="Morgenstern I."/>
            <person name="Morin E."/>
            <person name="Murat C."/>
            <person name="Nagy L.G."/>
            <person name="Nolan M."/>
            <person name="Ohm R.A."/>
            <person name="Patyshakuliyeva A."/>
            <person name="Rokas A."/>
            <person name="Ruiz-Duenas F.J."/>
            <person name="Sabat G."/>
            <person name="Salamov A."/>
            <person name="Samejima M."/>
            <person name="Schmutz J."/>
            <person name="Slot J.C."/>
            <person name="St John F."/>
            <person name="Stenlid J."/>
            <person name="Sun H."/>
            <person name="Sun S."/>
            <person name="Syed K."/>
            <person name="Tsang A."/>
            <person name="Wiebenga A."/>
            <person name="Young D."/>
            <person name="Pisabarro A."/>
            <person name="Eastwood D.C."/>
            <person name="Martin F."/>
            <person name="Cullen D."/>
            <person name="Grigoriev I.V."/>
            <person name="Hibbett D.S."/>
        </authorList>
    </citation>
    <scope>NUCLEOTIDE SEQUENCE [LARGE SCALE GENOMIC DNA]</scope>
    <source>
        <strain evidence="3">RWD-64-598 SS2</strain>
    </source>
</reference>
<dbReference type="EMBL" id="JH711596">
    <property type="protein sequence ID" value="EIW74005.1"/>
    <property type="molecule type" value="Genomic_DNA"/>
</dbReference>
<accession>R7SDQ2</accession>
<dbReference type="Proteomes" id="UP000053558">
    <property type="component" value="Unassembled WGS sequence"/>
</dbReference>
<sequence>MVYGITNVFNYAPRHVSDASCVAYAWIVPLSEALGFTFLQLVMILRLYAMSNRSRPLLALLLVGYSVAQGILYTDTLRNAVDIGLTTTNRHPYGYGGLCLAESGNLIEPLLRGQYASLLAFEALMLVISLIFFVKHLKQSTGMLGRCSTRNMVVVLVRDNVLYFFVTAAIFAAESLSGKEVDWAPVDHVAFDVFNGVMSGFVVGIVGPHLILSILSNHAEATRGGPSIQLADLTTVNFSGGRTGLNDPLVSYVP</sequence>
<gene>
    <name evidence="2" type="ORF">CONPUDRAFT_170384</name>
</gene>
<keyword evidence="1" id="KW-0812">Transmembrane</keyword>
<dbReference type="GeneID" id="19206441"/>
<protein>
    <submittedName>
        <fullName evidence="2">Uncharacterized protein</fullName>
    </submittedName>
</protein>
<evidence type="ECO:0000313" key="3">
    <source>
        <dbReference type="Proteomes" id="UP000053558"/>
    </source>
</evidence>
<feature type="transmembrane region" description="Helical" evidence="1">
    <location>
        <begin position="193"/>
        <end position="215"/>
    </location>
</feature>
<organism evidence="2 3">
    <name type="scientific">Coniophora puteana (strain RWD-64-598)</name>
    <name type="common">Brown rot fungus</name>
    <dbReference type="NCBI Taxonomy" id="741705"/>
    <lineage>
        <taxon>Eukaryota</taxon>
        <taxon>Fungi</taxon>
        <taxon>Dikarya</taxon>
        <taxon>Basidiomycota</taxon>
        <taxon>Agaricomycotina</taxon>
        <taxon>Agaricomycetes</taxon>
        <taxon>Agaricomycetidae</taxon>
        <taxon>Boletales</taxon>
        <taxon>Coniophorineae</taxon>
        <taxon>Coniophoraceae</taxon>
        <taxon>Coniophora</taxon>
    </lineage>
</organism>
<keyword evidence="3" id="KW-1185">Reference proteome</keyword>
<evidence type="ECO:0000313" key="2">
    <source>
        <dbReference type="EMBL" id="EIW74005.1"/>
    </source>
</evidence>
<keyword evidence="1" id="KW-1133">Transmembrane helix</keyword>
<feature type="transmembrane region" description="Helical" evidence="1">
    <location>
        <begin position="23"/>
        <end position="45"/>
    </location>
</feature>
<feature type="transmembrane region" description="Helical" evidence="1">
    <location>
        <begin position="155"/>
        <end position="173"/>
    </location>
</feature>
<dbReference type="AlphaFoldDB" id="R7SDQ2"/>
<proteinExistence type="predicted"/>
<dbReference type="KEGG" id="cput:CONPUDRAFT_170384"/>
<name>R7SDQ2_CONPW</name>
<feature type="transmembrane region" description="Helical" evidence="1">
    <location>
        <begin position="57"/>
        <end position="74"/>
    </location>
</feature>
<feature type="transmembrane region" description="Helical" evidence="1">
    <location>
        <begin position="115"/>
        <end position="134"/>
    </location>
</feature>
<dbReference type="OrthoDB" id="2672067at2759"/>
<dbReference type="RefSeq" id="XP_007775831.1">
    <property type="nucleotide sequence ID" value="XM_007777641.1"/>
</dbReference>